<dbReference type="InterPro" id="IPR014729">
    <property type="entry name" value="Rossmann-like_a/b/a_fold"/>
</dbReference>
<reference evidence="1" key="1">
    <citation type="journal article" date="2023" name="IMA Fungus">
        <title>Comparative genomic study of the Penicillium genus elucidates a diverse pangenome and 15 lateral gene transfer events.</title>
        <authorList>
            <person name="Petersen C."/>
            <person name="Sorensen T."/>
            <person name="Nielsen M.R."/>
            <person name="Sondergaard T.E."/>
            <person name="Sorensen J.L."/>
            <person name="Fitzpatrick D.A."/>
            <person name="Frisvad J.C."/>
            <person name="Nielsen K.L."/>
        </authorList>
    </citation>
    <scope>NUCLEOTIDE SEQUENCE</scope>
    <source>
        <strain evidence="1">IBT 17514</strain>
    </source>
</reference>
<comment type="caution">
    <text evidence="1">The sequence shown here is derived from an EMBL/GenBank/DDBJ whole genome shotgun (WGS) entry which is preliminary data.</text>
</comment>
<evidence type="ECO:0008006" key="3">
    <source>
        <dbReference type="Google" id="ProtNLM"/>
    </source>
</evidence>
<dbReference type="SUPFAM" id="SSF52374">
    <property type="entry name" value="Nucleotidylyl transferase"/>
    <property type="match status" value="1"/>
</dbReference>
<dbReference type="Proteomes" id="UP001215712">
    <property type="component" value="Unassembled WGS sequence"/>
</dbReference>
<gene>
    <name evidence="1" type="ORF">N7493_009987</name>
</gene>
<protein>
    <recommendedName>
        <fullName evidence="3">Cytidyltransferase-like domain-containing protein</fullName>
    </recommendedName>
</protein>
<name>A0AAD6HDX3_9EURO</name>
<evidence type="ECO:0000313" key="1">
    <source>
        <dbReference type="EMBL" id="KAJ5709696.1"/>
    </source>
</evidence>
<organism evidence="1 2">
    <name type="scientific">Penicillium malachiteum</name>
    <dbReference type="NCBI Taxonomy" id="1324776"/>
    <lineage>
        <taxon>Eukaryota</taxon>
        <taxon>Fungi</taxon>
        <taxon>Dikarya</taxon>
        <taxon>Ascomycota</taxon>
        <taxon>Pezizomycotina</taxon>
        <taxon>Eurotiomycetes</taxon>
        <taxon>Eurotiomycetidae</taxon>
        <taxon>Eurotiales</taxon>
        <taxon>Aspergillaceae</taxon>
        <taxon>Penicillium</taxon>
    </lineage>
</organism>
<proteinExistence type="predicted"/>
<dbReference type="EMBL" id="JAQJAN010000018">
    <property type="protein sequence ID" value="KAJ5709696.1"/>
    <property type="molecule type" value="Genomic_DNA"/>
</dbReference>
<evidence type="ECO:0000313" key="2">
    <source>
        <dbReference type="Proteomes" id="UP001215712"/>
    </source>
</evidence>
<dbReference type="AlphaFoldDB" id="A0AAD6HDX3"/>
<accession>A0AAD6HDX3</accession>
<keyword evidence="2" id="KW-1185">Reference proteome</keyword>
<reference evidence="1" key="2">
    <citation type="submission" date="2023-01" db="EMBL/GenBank/DDBJ databases">
        <authorList>
            <person name="Petersen C."/>
        </authorList>
    </citation>
    <scope>NUCLEOTIDE SEQUENCE</scope>
    <source>
        <strain evidence="1">IBT 17514</strain>
    </source>
</reference>
<sequence length="350" mass="39940">MEQPPTPTLESYVLQIAGHEKLLGDGYKFTKTPLRAGVVNRILFYQGSFNPPHLGHLALIQHIYWNSGKDQNYLTAVVLPADQKILDEKQPPNHGQIIMTKEERASLWRGHDTINGFWIYTGSFKEWLAFFHQVRRAAGYDGFELEVSIMVGPDHLPDLQKYPALGKWGYTEWLFSDIARDYTDRSQVPEYEPFQPHVINCEKDEKTAEKVASFVTAGMRMVAPKSFDDMLQSGKTDSIFCVNYFYGRITGFNSDPNMKEQMVRDIVAKSKGTILEGLISRRLDNPDSLLRFIPKPTTESIPRISSSDIRKTIMTSPRDELETNLRGTALNPDLLAEILKKNYSEYLSPQ</sequence>
<dbReference type="Gene3D" id="3.40.50.620">
    <property type="entry name" value="HUPs"/>
    <property type="match status" value="1"/>
</dbReference>